<dbReference type="Proteomes" id="UP001612741">
    <property type="component" value="Unassembled WGS sequence"/>
</dbReference>
<keyword evidence="2" id="KW-1185">Reference proteome</keyword>
<dbReference type="EMBL" id="JBITGY010000002">
    <property type="protein sequence ID" value="MFI6496891.1"/>
    <property type="molecule type" value="Genomic_DNA"/>
</dbReference>
<accession>A0ABW7YLW7</accession>
<dbReference type="RefSeq" id="WP_397079363.1">
    <property type="nucleotide sequence ID" value="NZ_JBITGY010000002.1"/>
</dbReference>
<comment type="caution">
    <text evidence="1">The sequence shown here is derived from an EMBL/GenBank/DDBJ whole genome shotgun (WGS) entry which is preliminary data.</text>
</comment>
<proteinExistence type="predicted"/>
<organism evidence="1 2">
    <name type="scientific">Nonomuraea typhae</name>
    <dbReference type="NCBI Taxonomy" id="2603600"/>
    <lineage>
        <taxon>Bacteria</taxon>
        <taxon>Bacillati</taxon>
        <taxon>Actinomycetota</taxon>
        <taxon>Actinomycetes</taxon>
        <taxon>Streptosporangiales</taxon>
        <taxon>Streptosporangiaceae</taxon>
        <taxon>Nonomuraea</taxon>
    </lineage>
</organism>
<name>A0ABW7YLW7_9ACTN</name>
<reference evidence="1 2" key="1">
    <citation type="submission" date="2024-10" db="EMBL/GenBank/DDBJ databases">
        <title>The Natural Products Discovery Center: Release of the First 8490 Sequenced Strains for Exploring Actinobacteria Biosynthetic Diversity.</title>
        <authorList>
            <person name="Kalkreuter E."/>
            <person name="Kautsar S.A."/>
            <person name="Yang D."/>
            <person name="Bader C.D."/>
            <person name="Teijaro C.N."/>
            <person name="Fluegel L."/>
            <person name="Davis C.M."/>
            <person name="Simpson J.R."/>
            <person name="Lauterbach L."/>
            <person name="Steele A.D."/>
            <person name="Gui C."/>
            <person name="Meng S."/>
            <person name="Li G."/>
            <person name="Viehrig K."/>
            <person name="Ye F."/>
            <person name="Su P."/>
            <person name="Kiefer A.F."/>
            <person name="Nichols A."/>
            <person name="Cepeda A.J."/>
            <person name="Yan W."/>
            <person name="Fan B."/>
            <person name="Jiang Y."/>
            <person name="Adhikari A."/>
            <person name="Zheng C.-J."/>
            <person name="Schuster L."/>
            <person name="Cowan T.M."/>
            <person name="Smanski M.J."/>
            <person name="Chevrette M.G."/>
            <person name="De Carvalho L.P.S."/>
            <person name="Shen B."/>
        </authorList>
    </citation>
    <scope>NUCLEOTIDE SEQUENCE [LARGE SCALE GENOMIC DNA]</scope>
    <source>
        <strain evidence="1 2">NPDC050545</strain>
    </source>
</reference>
<evidence type="ECO:0008006" key="3">
    <source>
        <dbReference type="Google" id="ProtNLM"/>
    </source>
</evidence>
<evidence type="ECO:0000313" key="1">
    <source>
        <dbReference type="EMBL" id="MFI6496891.1"/>
    </source>
</evidence>
<sequence>MPRPYTAPINISTAFTAQVDIFEILAAAGKPFELGGFELGQTSEIGDAQEEQLTLVLKLATGSVTSGSGGGTSTFRPINPNDTSPGATIETGNTTKLATGSGTVVELARIPWNVRGSALYVPVPEYRHVVPADGRLVLELATTPTDSISAAVGWVAISELV</sequence>
<gene>
    <name evidence="1" type="ORF">ACIBG2_05890</name>
</gene>
<evidence type="ECO:0000313" key="2">
    <source>
        <dbReference type="Proteomes" id="UP001612741"/>
    </source>
</evidence>
<protein>
    <recommendedName>
        <fullName evidence="3">Minor tail protein</fullName>
    </recommendedName>
</protein>